<dbReference type="GO" id="GO:0090524">
    <property type="term" value="F:cytochrome-b5 reductase activity, acting on NADH"/>
    <property type="evidence" value="ECO:0007669"/>
    <property type="project" value="UniProtKB-EC"/>
</dbReference>
<keyword evidence="23" id="KW-1185">Reference proteome</keyword>
<dbReference type="EC" id="1.6.2.2" evidence="19"/>
<keyword evidence="6" id="KW-0812">Transmembrane</keyword>
<keyword evidence="10 19" id="KW-0560">Oxidoreductase</keyword>
<sequence length="279" mass="30302">MSNSIPLVAVGVVTLVSLATAYFYITSKASRPVLHPVEFNEFPLIQKTVLSPNSAIYRFGLPRPGDALGLPIGQHVSIMAEINGKEVMRSYTPTSSDLDKGHFDLLIKTYPNGNISKHVAGLTIGSTIKVRGPKGAFHYTPNMVKTFNMIAGGTGITPMYQIITAISRDPSDKTKVNLIYANVNEEDILLRKELDQIAAENPNINVHYVLNNAPENWAGSVGFVTPDIIKAQTAPPSDDIKLLLCGPPPMVSAIKKAAVDLGYEKARPVSKLEDQIFTF</sequence>
<dbReference type="Proteomes" id="UP000750522">
    <property type="component" value="Unassembled WGS sequence"/>
</dbReference>
<dbReference type="Gene3D" id="3.40.50.80">
    <property type="entry name" value="Nucleotide-binding domain of ferredoxin-NADP reductase (FNR) module"/>
    <property type="match status" value="1"/>
</dbReference>
<evidence type="ECO:0000256" key="6">
    <source>
        <dbReference type="ARBA" id="ARBA00022692"/>
    </source>
</evidence>
<dbReference type="GO" id="GO:0005741">
    <property type="term" value="C:mitochondrial outer membrane"/>
    <property type="evidence" value="ECO:0007669"/>
    <property type="project" value="UniProtKB-SubCell"/>
</dbReference>
<comment type="subunit">
    <text evidence="15">Monomer. Component of the 2-(3-amino-3-carboxypropyl)histidine synthase complex composed of DPH1, DPH2, DPH3 and a NADH-dependent reductase, predominantly CBR1.</text>
</comment>
<dbReference type="InterPro" id="IPR039261">
    <property type="entry name" value="FNR_nucleotide-bd"/>
</dbReference>
<evidence type="ECO:0000256" key="3">
    <source>
        <dbReference type="ARBA" id="ARBA00005156"/>
    </source>
</evidence>
<gene>
    <name evidence="21" type="ORF">BN980_GECA08s02144g</name>
    <name evidence="22" type="ORF">DV451_001223</name>
</gene>
<evidence type="ECO:0000256" key="16">
    <source>
        <dbReference type="ARBA" id="ARBA00047682"/>
    </source>
</evidence>
<comment type="catalytic activity">
    <reaction evidence="17">
        <text>2 Fe(3+)-[Dph3] + NADH = 2 Fe(2+)-[Dph3] + NAD(+) + H(+)</text>
        <dbReference type="Rhea" id="RHEA:71231"/>
        <dbReference type="Rhea" id="RHEA-COMP:18002"/>
        <dbReference type="Rhea" id="RHEA-COMP:18003"/>
        <dbReference type="ChEBI" id="CHEBI:15378"/>
        <dbReference type="ChEBI" id="CHEBI:29033"/>
        <dbReference type="ChEBI" id="CHEBI:29034"/>
        <dbReference type="ChEBI" id="CHEBI:57540"/>
        <dbReference type="ChEBI" id="CHEBI:57945"/>
        <dbReference type="ChEBI" id="CHEBI:83228"/>
    </reaction>
    <physiologicalReaction direction="left-to-right" evidence="17">
        <dbReference type="Rhea" id="RHEA:71232"/>
    </physiologicalReaction>
</comment>
<dbReference type="Pfam" id="PF00970">
    <property type="entry name" value="FAD_binding_6"/>
    <property type="match status" value="1"/>
</dbReference>
<comment type="cofactor">
    <cofactor evidence="1 18 19">
        <name>FAD</name>
        <dbReference type="ChEBI" id="CHEBI:57692"/>
    </cofactor>
</comment>
<protein>
    <recommendedName>
        <fullName evidence="19">NADH-cytochrome b5 reductase</fullName>
        <ecNumber evidence="19">1.6.2.2</ecNumber>
    </recommendedName>
</protein>
<evidence type="ECO:0000256" key="10">
    <source>
        <dbReference type="ARBA" id="ARBA00023002"/>
    </source>
</evidence>
<dbReference type="InterPro" id="IPR001834">
    <property type="entry name" value="CBR-like"/>
</dbReference>
<keyword evidence="11 19" id="KW-0520">NAD</keyword>
<dbReference type="GO" id="GO:0005783">
    <property type="term" value="C:endoplasmic reticulum"/>
    <property type="evidence" value="ECO:0007669"/>
    <property type="project" value="TreeGrafter"/>
</dbReference>
<accession>A0A0J9XBF9</accession>
<feature type="binding site" evidence="18">
    <location>
        <position position="89"/>
    </location>
    <ligand>
        <name>FAD</name>
        <dbReference type="ChEBI" id="CHEBI:57692"/>
    </ligand>
</feature>
<evidence type="ECO:0000313" key="22">
    <source>
        <dbReference type="EMBL" id="KAF5103847.1"/>
    </source>
</evidence>
<dbReference type="FunFam" id="3.40.50.80:FF:000019">
    <property type="entry name" value="NADH-cytochrome b5 reductase"/>
    <property type="match status" value="1"/>
</dbReference>
<evidence type="ECO:0000259" key="20">
    <source>
        <dbReference type="PROSITE" id="PS51384"/>
    </source>
</evidence>
<dbReference type="PANTHER" id="PTHR19370:SF184">
    <property type="entry name" value="NADH-CYTOCHROME B5 REDUCTASE-LIKE"/>
    <property type="match status" value="1"/>
</dbReference>
<evidence type="ECO:0000256" key="8">
    <source>
        <dbReference type="ARBA" id="ARBA00022827"/>
    </source>
</evidence>
<evidence type="ECO:0000256" key="15">
    <source>
        <dbReference type="ARBA" id="ARBA00038836"/>
    </source>
</evidence>
<keyword evidence="7" id="KW-1000">Mitochondrion outer membrane</keyword>
<dbReference type="STRING" id="1173061.A0A0J9XBF9"/>
<feature type="binding site" evidence="18">
    <location>
        <position position="116"/>
    </location>
    <ligand>
        <name>FAD</name>
        <dbReference type="ChEBI" id="CHEBI:57692"/>
    </ligand>
</feature>
<reference evidence="21 23" key="1">
    <citation type="submission" date="2014-03" db="EMBL/GenBank/DDBJ databases">
        <authorList>
            <person name="Casaregola S."/>
        </authorList>
    </citation>
    <scope>NUCLEOTIDE SEQUENCE [LARGE SCALE GENOMIC DNA]</scope>
    <source>
        <strain evidence="21 23">CLIB 918</strain>
    </source>
</reference>
<comment type="catalytic activity">
    <reaction evidence="16 19">
        <text>2 Fe(III)-[cytochrome b5] + NADH = 2 Fe(II)-[cytochrome b5] + NAD(+) + H(+)</text>
        <dbReference type="Rhea" id="RHEA:46680"/>
        <dbReference type="Rhea" id="RHEA-COMP:10438"/>
        <dbReference type="Rhea" id="RHEA-COMP:10439"/>
        <dbReference type="ChEBI" id="CHEBI:15378"/>
        <dbReference type="ChEBI" id="CHEBI:29033"/>
        <dbReference type="ChEBI" id="CHEBI:29034"/>
        <dbReference type="ChEBI" id="CHEBI:57540"/>
        <dbReference type="ChEBI" id="CHEBI:57945"/>
        <dbReference type="EC" id="1.6.2.2"/>
    </reaction>
</comment>
<evidence type="ECO:0000256" key="5">
    <source>
        <dbReference type="ARBA" id="ARBA00022630"/>
    </source>
</evidence>
<reference evidence="22" key="2">
    <citation type="journal article" date="2020" name="Front. Microbiol.">
        <title>Phenotypic and Genetic Characterization of the Cheese Ripening Yeast Geotrichum candidum.</title>
        <authorList>
            <person name="Perkins V."/>
            <person name="Vignola S."/>
            <person name="Lessard M.H."/>
            <person name="Plante P.L."/>
            <person name="Corbeil J."/>
            <person name="Dugat-Bony E."/>
            <person name="Frenette M."/>
            <person name="Labrie S."/>
        </authorList>
    </citation>
    <scope>NUCLEOTIDE SEQUENCE</scope>
    <source>
        <strain evidence="22">LMA-70</strain>
    </source>
</reference>
<dbReference type="PROSITE" id="PS51384">
    <property type="entry name" value="FAD_FR"/>
    <property type="match status" value="1"/>
</dbReference>
<keyword evidence="5 18" id="KW-0285">Flavoprotein</keyword>
<evidence type="ECO:0000313" key="21">
    <source>
        <dbReference type="EMBL" id="CDO54625.1"/>
    </source>
</evidence>
<dbReference type="PRINTS" id="PR00371">
    <property type="entry name" value="FPNCR"/>
</dbReference>
<dbReference type="EMBL" id="QQZK01000017">
    <property type="protein sequence ID" value="KAF5103847.1"/>
    <property type="molecule type" value="Genomic_DNA"/>
</dbReference>
<dbReference type="Proteomes" id="UP000242525">
    <property type="component" value="Unassembled WGS sequence"/>
</dbReference>
<dbReference type="GO" id="GO:0005886">
    <property type="term" value="C:plasma membrane"/>
    <property type="evidence" value="ECO:0007669"/>
    <property type="project" value="TreeGrafter"/>
</dbReference>
<comment type="caution">
    <text evidence="21">The sequence shown here is derived from an EMBL/GenBank/DDBJ whole genome shotgun (WGS) entry which is preliminary data.</text>
</comment>
<evidence type="ECO:0000256" key="1">
    <source>
        <dbReference type="ARBA" id="ARBA00001974"/>
    </source>
</evidence>
<reference evidence="22" key="3">
    <citation type="submission" date="2020-01" db="EMBL/GenBank/DDBJ databases">
        <authorList>
            <person name="Perkins V."/>
            <person name="Lessard M.-H."/>
            <person name="Dugat-Bony E."/>
            <person name="Frenette M."/>
            <person name="Labrie S."/>
        </authorList>
    </citation>
    <scope>NUCLEOTIDE SEQUENCE</scope>
    <source>
        <strain evidence="22">LMA-70</strain>
    </source>
</reference>
<feature type="binding site" evidence="18">
    <location>
        <position position="115"/>
    </location>
    <ligand>
        <name>FAD</name>
        <dbReference type="ChEBI" id="CHEBI:57692"/>
    </ligand>
</feature>
<dbReference type="OrthoDB" id="432685at2759"/>
<dbReference type="InterPro" id="IPR017938">
    <property type="entry name" value="Riboflavin_synthase-like_b-brl"/>
</dbReference>
<feature type="binding site" evidence="18">
    <location>
        <position position="106"/>
    </location>
    <ligand>
        <name>FAD</name>
        <dbReference type="ChEBI" id="CHEBI:57692"/>
    </ligand>
</feature>
<evidence type="ECO:0000256" key="11">
    <source>
        <dbReference type="ARBA" id="ARBA00023027"/>
    </source>
</evidence>
<feature type="binding site" evidence="18">
    <location>
        <position position="91"/>
    </location>
    <ligand>
        <name>FAD</name>
        <dbReference type="ChEBI" id="CHEBI:57692"/>
    </ligand>
</feature>
<dbReference type="Gene3D" id="2.40.30.10">
    <property type="entry name" value="Translation factors"/>
    <property type="match status" value="1"/>
</dbReference>
<dbReference type="InterPro" id="IPR001709">
    <property type="entry name" value="Flavoprot_Pyr_Nucl_cyt_Rdtase"/>
</dbReference>
<dbReference type="EMBL" id="CCBN010000008">
    <property type="protein sequence ID" value="CDO54625.1"/>
    <property type="molecule type" value="Genomic_DNA"/>
</dbReference>
<feature type="domain" description="FAD-binding FR-type" evidence="20">
    <location>
        <begin position="37"/>
        <end position="140"/>
    </location>
</feature>
<feature type="binding site" evidence="18">
    <location>
        <position position="157"/>
    </location>
    <ligand>
        <name>FAD</name>
        <dbReference type="ChEBI" id="CHEBI:57692"/>
    </ligand>
</feature>
<dbReference type="SUPFAM" id="SSF52343">
    <property type="entry name" value="Ferredoxin reductase-like, C-terminal NADP-linked domain"/>
    <property type="match status" value="1"/>
</dbReference>
<proteinExistence type="inferred from homology"/>
<keyword evidence="8 18" id="KW-0274">FAD</keyword>
<evidence type="ECO:0000256" key="14">
    <source>
        <dbReference type="ARBA" id="ARBA00037104"/>
    </source>
</evidence>
<evidence type="ECO:0000256" key="4">
    <source>
        <dbReference type="ARBA" id="ARBA00006105"/>
    </source>
</evidence>
<keyword evidence="12" id="KW-0496">Mitochondrion</keyword>
<keyword evidence="9" id="KW-1133">Transmembrane helix</keyword>
<evidence type="ECO:0000256" key="7">
    <source>
        <dbReference type="ARBA" id="ARBA00022787"/>
    </source>
</evidence>
<evidence type="ECO:0000256" key="13">
    <source>
        <dbReference type="ARBA" id="ARBA00023136"/>
    </source>
</evidence>
<evidence type="ECO:0000256" key="2">
    <source>
        <dbReference type="ARBA" id="ARBA00004572"/>
    </source>
</evidence>
<evidence type="ECO:0000256" key="18">
    <source>
        <dbReference type="PIRSR" id="PIRSR601834-1"/>
    </source>
</evidence>
<dbReference type="PRINTS" id="PR00406">
    <property type="entry name" value="CYTB5RDTASE"/>
</dbReference>
<comment type="subcellular location">
    <subcellularLocation>
        <location evidence="2">Mitochondrion outer membrane</location>
        <topology evidence="2">Single-pass membrane protein</topology>
    </subcellularLocation>
</comment>
<dbReference type="InterPro" id="IPR008333">
    <property type="entry name" value="Cbr1-like_FAD-bd_dom"/>
</dbReference>
<dbReference type="InterPro" id="IPR017927">
    <property type="entry name" value="FAD-bd_FR_type"/>
</dbReference>
<dbReference type="SUPFAM" id="SSF63380">
    <property type="entry name" value="Riboflavin synthase domain-like"/>
    <property type="match status" value="1"/>
</dbReference>
<evidence type="ECO:0000256" key="17">
    <source>
        <dbReference type="ARBA" id="ARBA00049138"/>
    </source>
</evidence>
<evidence type="ECO:0000256" key="12">
    <source>
        <dbReference type="ARBA" id="ARBA00023128"/>
    </source>
</evidence>
<comment type="function">
    <text evidence="14">NADH-dependent reductase for DPH3 and cytochrome b5. Required for the first step of diphthamide biosynthesis, a post-translational modification of histidine which occurs in elongation factor 2. DPH1 and DPH2 transfer a 3-amino-3-carboxypropyl (ACP) group from S-adenosyl-L-methionine (SAM) to a histidine residue, the reaction is assisted by a reduction system comprising DPH3 and a NADH-dependent reductase, predominantly CBR1. By reducing DPH3, also involved in the formation of the tRNA wobble base modification mcm5s 2U (5-methoxycarbonylmethyl-2-thiouridine), mediated by the elongator complex. The cytochrome b5/NADH cytochrome b5 reductase electron transfer system supports the catalytic activity of several sterol biosynthetic enzymes.</text>
</comment>
<evidence type="ECO:0000256" key="19">
    <source>
        <dbReference type="RuleBase" id="RU361226"/>
    </source>
</evidence>
<dbReference type="FunFam" id="2.40.30.10:FF:000032">
    <property type="entry name" value="NADH-cytochrome b5 reductase"/>
    <property type="match status" value="1"/>
</dbReference>
<organism evidence="21 23">
    <name type="scientific">Geotrichum candidum</name>
    <name type="common">Oospora lactis</name>
    <name type="synonym">Dipodascus geotrichum</name>
    <dbReference type="NCBI Taxonomy" id="1173061"/>
    <lineage>
        <taxon>Eukaryota</taxon>
        <taxon>Fungi</taxon>
        <taxon>Dikarya</taxon>
        <taxon>Ascomycota</taxon>
        <taxon>Saccharomycotina</taxon>
        <taxon>Dipodascomycetes</taxon>
        <taxon>Dipodascales</taxon>
        <taxon>Dipodascaceae</taxon>
        <taxon>Geotrichum</taxon>
    </lineage>
</organism>
<dbReference type="InterPro" id="IPR001433">
    <property type="entry name" value="OxRdtase_FAD/NAD-bd"/>
</dbReference>
<dbReference type="AlphaFoldDB" id="A0A0J9XBF9"/>
<dbReference type="Pfam" id="PF00175">
    <property type="entry name" value="NAD_binding_1"/>
    <property type="match status" value="1"/>
</dbReference>
<dbReference type="CDD" id="cd06183">
    <property type="entry name" value="cyt_b5_reduct_like"/>
    <property type="match status" value="1"/>
</dbReference>
<feature type="binding site" evidence="18">
    <location>
        <position position="108"/>
    </location>
    <ligand>
        <name>FAD</name>
        <dbReference type="ChEBI" id="CHEBI:57692"/>
    </ligand>
</feature>
<comment type="similarity">
    <text evidence="4 19">Belongs to the flavoprotein pyridine nucleotide cytochrome reductase family.</text>
</comment>
<name>A0A0J9XBF9_GEOCN</name>
<evidence type="ECO:0000256" key="9">
    <source>
        <dbReference type="ARBA" id="ARBA00022989"/>
    </source>
</evidence>
<dbReference type="PANTHER" id="PTHR19370">
    <property type="entry name" value="NADH-CYTOCHROME B5 REDUCTASE"/>
    <property type="match status" value="1"/>
</dbReference>
<keyword evidence="13" id="KW-0472">Membrane</keyword>
<evidence type="ECO:0000313" key="23">
    <source>
        <dbReference type="Proteomes" id="UP000242525"/>
    </source>
</evidence>
<comment type="pathway">
    <text evidence="3">Protein modification; peptidyl-diphthamide biosynthesis.</text>
</comment>